<evidence type="ECO:0000313" key="2">
    <source>
        <dbReference type="EMBL" id="EEE52084.1"/>
    </source>
</evidence>
<gene>
    <name evidence="2" type="ORF">OsJ_33865</name>
</gene>
<feature type="region of interest" description="Disordered" evidence="1">
    <location>
        <begin position="60"/>
        <end position="83"/>
    </location>
</feature>
<name>B9GAM8_ORYSJ</name>
<reference evidence="2" key="2">
    <citation type="submission" date="2008-12" db="EMBL/GenBank/DDBJ databases">
        <title>Improved gene annotation of the rice (Oryza sativa) genomes.</title>
        <authorList>
            <person name="Wang J."/>
            <person name="Li R."/>
            <person name="Fan W."/>
            <person name="Huang Q."/>
            <person name="Zhang J."/>
            <person name="Zhou Y."/>
            <person name="Hu Y."/>
            <person name="Zi S."/>
            <person name="Li J."/>
            <person name="Ni P."/>
            <person name="Zheng H."/>
            <person name="Zhang Y."/>
            <person name="Zhao M."/>
            <person name="Hao Q."/>
            <person name="McDermott J."/>
            <person name="Samudrala R."/>
            <person name="Kristiansen K."/>
            <person name="Wong G.K.-S."/>
        </authorList>
    </citation>
    <scope>NUCLEOTIDE SEQUENCE</scope>
</reference>
<accession>B9GAM8</accession>
<sequence length="185" mass="19577">MGTEQKRKVSLFDVVDETSISANLGHAGTTNDTAAAAANPSINRCTDATACMSTYSTVAIPPSRKKHPDDTHDGGATTTRSEGKAAATFEAGVTVAAMAAAASARLVVIGTFAETVNPGPVSGLPRIREEFPSRSRDFWGTTNISRLQGAQHPRARSINDQLWTLMIALGFNAVVSVRVSNEIRY</sequence>
<dbReference type="EMBL" id="CM000148">
    <property type="protein sequence ID" value="EEE52084.1"/>
    <property type="molecule type" value="Genomic_DNA"/>
</dbReference>
<proteinExistence type="predicted"/>
<organism evidence="2">
    <name type="scientific">Oryza sativa subsp. japonica</name>
    <name type="common">Rice</name>
    <dbReference type="NCBI Taxonomy" id="39947"/>
    <lineage>
        <taxon>Eukaryota</taxon>
        <taxon>Viridiplantae</taxon>
        <taxon>Streptophyta</taxon>
        <taxon>Embryophyta</taxon>
        <taxon>Tracheophyta</taxon>
        <taxon>Spermatophyta</taxon>
        <taxon>Magnoliopsida</taxon>
        <taxon>Liliopsida</taxon>
        <taxon>Poales</taxon>
        <taxon>Poaceae</taxon>
        <taxon>BOP clade</taxon>
        <taxon>Oryzoideae</taxon>
        <taxon>Oryzeae</taxon>
        <taxon>Oryzinae</taxon>
        <taxon>Oryza</taxon>
        <taxon>Oryza sativa</taxon>
    </lineage>
</organism>
<reference evidence="2" key="1">
    <citation type="journal article" date="2005" name="PLoS Biol.">
        <title>The genomes of Oryza sativa: a history of duplications.</title>
        <authorList>
            <person name="Yu J."/>
            <person name="Wang J."/>
            <person name="Lin W."/>
            <person name="Li S."/>
            <person name="Li H."/>
            <person name="Zhou J."/>
            <person name="Ni P."/>
            <person name="Dong W."/>
            <person name="Hu S."/>
            <person name="Zeng C."/>
            <person name="Zhang J."/>
            <person name="Zhang Y."/>
            <person name="Li R."/>
            <person name="Xu Z."/>
            <person name="Li S."/>
            <person name="Li X."/>
            <person name="Zheng H."/>
            <person name="Cong L."/>
            <person name="Lin L."/>
            <person name="Yin J."/>
            <person name="Geng J."/>
            <person name="Li G."/>
            <person name="Shi J."/>
            <person name="Liu J."/>
            <person name="Lv H."/>
            <person name="Li J."/>
            <person name="Wang J."/>
            <person name="Deng Y."/>
            <person name="Ran L."/>
            <person name="Shi X."/>
            <person name="Wang X."/>
            <person name="Wu Q."/>
            <person name="Li C."/>
            <person name="Ren X."/>
            <person name="Wang J."/>
            <person name="Wang X."/>
            <person name="Li D."/>
            <person name="Liu D."/>
            <person name="Zhang X."/>
            <person name="Ji Z."/>
            <person name="Zhao W."/>
            <person name="Sun Y."/>
            <person name="Zhang Z."/>
            <person name="Bao J."/>
            <person name="Han Y."/>
            <person name="Dong L."/>
            <person name="Ji J."/>
            <person name="Chen P."/>
            <person name="Wu S."/>
            <person name="Liu J."/>
            <person name="Xiao Y."/>
            <person name="Bu D."/>
            <person name="Tan J."/>
            <person name="Yang L."/>
            <person name="Ye C."/>
            <person name="Zhang J."/>
            <person name="Xu J."/>
            <person name="Zhou Y."/>
            <person name="Yu Y."/>
            <person name="Zhang B."/>
            <person name="Zhuang S."/>
            <person name="Wei H."/>
            <person name="Liu B."/>
            <person name="Lei M."/>
            <person name="Yu H."/>
            <person name="Li Y."/>
            <person name="Xu H."/>
            <person name="Wei S."/>
            <person name="He X."/>
            <person name="Fang L."/>
            <person name="Zhang Z."/>
            <person name="Zhang Y."/>
            <person name="Huang X."/>
            <person name="Su Z."/>
            <person name="Tong W."/>
            <person name="Li J."/>
            <person name="Tong Z."/>
            <person name="Li S."/>
            <person name="Ye J."/>
            <person name="Wang L."/>
            <person name="Fang L."/>
            <person name="Lei T."/>
            <person name="Chen C."/>
            <person name="Chen H."/>
            <person name="Xu Z."/>
            <person name="Li H."/>
            <person name="Huang H."/>
            <person name="Zhang F."/>
            <person name="Xu H."/>
            <person name="Li N."/>
            <person name="Zhao C."/>
            <person name="Li S."/>
            <person name="Dong L."/>
            <person name="Huang Y."/>
            <person name="Li L."/>
            <person name="Xi Y."/>
            <person name="Qi Q."/>
            <person name="Li W."/>
            <person name="Zhang B."/>
            <person name="Hu W."/>
            <person name="Zhang Y."/>
            <person name="Tian X."/>
            <person name="Jiao Y."/>
            <person name="Liang X."/>
            <person name="Jin J."/>
            <person name="Gao L."/>
            <person name="Zheng W."/>
            <person name="Hao B."/>
            <person name="Liu S."/>
            <person name="Wang W."/>
            <person name="Yuan L."/>
            <person name="Cao M."/>
            <person name="McDermott J."/>
            <person name="Samudrala R."/>
            <person name="Wang J."/>
            <person name="Wong G.K."/>
            <person name="Yang H."/>
        </authorList>
    </citation>
    <scope>NUCLEOTIDE SEQUENCE [LARGE SCALE GENOMIC DNA]</scope>
</reference>
<evidence type="ECO:0000256" key="1">
    <source>
        <dbReference type="SAM" id="MobiDB-lite"/>
    </source>
</evidence>
<protein>
    <submittedName>
        <fullName evidence="2">Uncharacterized protein</fullName>
    </submittedName>
</protein>
<dbReference type="AlphaFoldDB" id="B9GAM8"/>
<dbReference type="Proteomes" id="UP000007752">
    <property type="component" value="Chromosome 11"/>
</dbReference>